<dbReference type="KEGG" id="srq:SR187_8045"/>
<gene>
    <name evidence="1" type="ORF">SR187_8045</name>
</gene>
<evidence type="ECO:0000313" key="1">
    <source>
        <dbReference type="EMBL" id="BBA93212.1"/>
    </source>
</evidence>
<dbReference type="EMBL" id="AP018400">
    <property type="protein sequence ID" value="BBA93212.1"/>
    <property type="molecule type" value="Genomic_DNA"/>
</dbReference>
<name>A0A2Z5TXP0_9STRE</name>
<dbReference type="GO" id="GO:0016740">
    <property type="term" value="F:transferase activity"/>
    <property type="evidence" value="ECO:0007669"/>
    <property type="project" value="UniProtKB-KW"/>
</dbReference>
<dbReference type="RefSeq" id="WP_231996433.1">
    <property type="nucleotide sequence ID" value="NZ_AP018400.1"/>
</dbReference>
<reference evidence="1 2" key="1">
    <citation type="journal article" date="2018" name="Genome Biol. Evol.">
        <title>Complete Genome Sequence of Streptococcus ruminantium sp. nov. GUT-187T (=DSM 104980T =JCM 31869T), the Type Strain of S. ruminantium, and Comparison with Genome Sequences of Streptococcus suis Strains.</title>
        <authorList>
            <person name="Tohya M."/>
            <person name="Sekizaki T."/>
            <person name="Miyoshi-Akiyama T."/>
        </authorList>
    </citation>
    <scope>NUCLEOTIDE SEQUENCE [LARGE SCALE GENOMIC DNA]</scope>
    <source>
        <strain evidence="1 2">GUT187T</strain>
    </source>
</reference>
<dbReference type="GeneID" id="69059801"/>
<evidence type="ECO:0000313" key="2">
    <source>
        <dbReference type="Proteomes" id="UP000269331"/>
    </source>
</evidence>
<proteinExistence type="predicted"/>
<accession>A0A2Z5TXP0</accession>
<dbReference type="Proteomes" id="UP000269331">
    <property type="component" value="Chromosome"/>
</dbReference>
<keyword evidence="1" id="KW-0808">Transferase</keyword>
<dbReference type="InterPro" id="IPR016181">
    <property type="entry name" value="Acyl_CoA_acyltransferase"/>
</dbReference>
<sequence>MLVAATVSDAEELLSIQHRVFGALYETYRDQYNPAIESLDCFQLRFARPNCKYYKVVEEGRTVGLARTTVAEHAERG</sequence>
<dbReference type="SUPFAM" id="SSF55729">
    <property type="entry name" value="Acyl-CoA N-acyltransferases (Nat)"/>
    <property type="match status" value="1"/>
</dbReference>
<organism evidence="1 2">
    <name type="scientific">Streptococcus ruminantium</name>
    <dbReference type="NCBI Taxonomy" id="1917441"/>
    <lineage>
        <taxon>Bacteria</taxon>
        <taxon>Bacillati</taxon>
        <taxon>Bacillota</taxon>
        <taxon>Bacilli</taxon>
        <taxon>Lactobacillales</taxon>
        <taxon>Streptococcaceae</taxon>
        <taxon>Streptococcus</taxon>
    </lineage>
</organism>
<protein>
    <submittedName>
        <fullName evidence="1">N-acetyltransferase</fullName>
    </submittedName>
</protein>
<dbReference type="AlphaFoldDB" id="A0A2Z5TXP0"/>